<accession>A0AAN5D1V8</accession>
<protein>
    <submittedName>
        <fullName evidence="1">Uncharacterized protein</fullName>
    </submittedName>
</protein>
<feature type="non-terminal residue" evidence="1">
    <location>
        <position position="93"/>
    </location>
</feature>
<keyword evidence="2" id="KW-1185">Reference proteome</keyword>
<comment type="caution">
    <text evidence="1">The sequence shown here is derived from an EMBL/GenBank/DDBJ whole genome shotgun (WGS) entry which is preliminary data.</text>
</comment>
<dbReference type="EMBL" id="BTRK01000005">
    <property type="protein sequence ID" value="GMR54983.1"/>
    <property type="molecule type" value="Genomic_DNA"/>
</dbReference>
<reference evidence="2" key="1">
    <citation type="submission" date="2022-10" db="EMBL/GenBank/DDBJ databases">
        <title>Genome assembly of Pristionchus species.</title>
        <authorList>
            <person name="Yoshida K."/>
            <person name="Sommer R.J."/>
        </authorList>
    </citation>
    <scope>NUCLEOTIDE SEQUENCE [LARGE SCALE GENOMIC DNA]</scope>
    <source>
        <strain evidence="2">RS5460</strain>
    </source>
</reference>
<gene>
    <name evidence="1" type="ORF">PMAYCL1PPCAC_25178</name>
</gene>
<evidence type="ECO:0000313" key="2">
    <source>
        <dbReference type="Proteomes" id="UP001328107"/>
    </source>
</evidence>
<dbReference type="AlphaFoldDB" id="A0AAN5D1V8"/>
<organism evidence="1 2">
    <name type="scientific">Pristionchus mayeri</name>
    <dbReference type="NCBI Taxonomy" id="1317129"/>
    <lineage>
        <taxon>Eukaryota</taxon>
        <taxon>Metazoa</taxon>
        <taxon>Ecdysozoa</taxon>
        <taxon>Nematoda</taxon>
        <taxon>Chromadorea</taxon>
        <taxon>Rhabditida</taxon>
        <taxon>Rhabditina</taxon>
        <taxon>Diplogasteromorpha</taxon>
        <taxon>Diplogasteroidea</taxon>
        <taxon>Neodiplogasteridae</taxon>
        <taxon>Pristionchus</taxon>
    </lineage>
</organism>
<name>A0AAN5D1V8_9BILA</name>
<sequence>RNNFIQQLRLVSKSSNIRICTIVSSIKTVVHSYLIYSEHPGSRKNVLQMRITESNTRILWALCLIYLMKKQEINLSQSFRITSFRAIQLYLMS</sequence>
<dbReference type="Proteomes" id="UP001328107">
    <property type="component" value="Unassembled WGS sequence"/>
</dbReference>
<proteinExistence type="predicted"/>
<feature type="non-terminal residue" evidence="1">
    <location>
        <position position="1"/>
    </location>
</feature>
<evidence type="ECO:0000313" key="1">
    <source>
        <dbReference type="EMBL" id="GMR54983.1"/>
    </source>
</evidence>